<dbReference type="InterPro" id="IPR013785">
    <property type="entry name" value="Aldolase_TIM"/>
</dbReference>
<gene>
    <name evidence="8" type="primary">trpC</name>
    <name evidence="10" type="ORF">SAMN05660330_03393</name>
</gene>
<keyword evidence="3 8" id="KW-0028">Amino-acid biosynthesis</keyword>
<dbReference type="PANTHER" id="PTHR22854:SF2">
    <property type="entry name" value="INDOLE-3-GLYCEROL-PHOSPHATE SYNTHASE"/>
    <property type="match status" value="1"/>
</dbReference>
<accession>A0A1H0U5F8</accession>
<dbReference type="InterPro" id="IPR011060">
    <property type="entry name" value="RibuloseP-bd_barrel"/>
</dbReference>
<comment type="catalytic activity">
    <reaction evidence="1 8">
        <text>1-(2-carboxyphenylamino)-1-deoxy-D-ribulose 5-phosphate + H(+) = (1S,2R)-1-C-(indol-3-yl)glycerol 3-phosphate + CO2 + H2O</text>
        <dbReference type="Rhea" id="RHEA:23476"/>
        <dbReference type="ChEBI" id="CHEBI:15377"/>
        <dbReference type="ChEBI" id="CHEBI:15378"/>
        <dbReference type="ChEBI" id="CHEBI:16526"/>
        <dbReference type="ChEBI" id="CHEBI:58613"/>
        <dbReference type="ChEBI" id="CHEBI:58866"/>
        <dbReference type="EC" id="4.1.1.48"/>
    </reaction>
</comment>
<sequence>MAHILDRIVERKKAEVRILKRDGVRIDAAFAETGIDRPRGFRRCLVEYQGVSVIAEVKKASPSKGVICRDFDPVAIAENYVANGAQAISVLTDEEFFQGSMQYLMQVRSAVALPVLRKDFIIDEVQIQEAKTCGTDAILLIAAILDLKQLVDYQALANELGMDVLVEVHDEYETETALQAGSDLIGINNRNLKDFTIDLETTFRLKKMIPPEIPVVSESGLKSAEDFMRLRKEGVCAALVGETLMRAGSKSNVLSSLR</sequence>
<dbReference type="SUPFAM" id="SSF51366">
    <property type="entry name" value="Ribulose-phoshate binding barrel"/>
    <property type="match status" value="1"/>
</dbReference>
<evidence type="ECO:0000256" key="6">
    <source>
        <dbReference type="ARBA" id="ARBA00023141"/>
    </source>
</evidence>
<dbReference type="NCBIfam" id="NF001377">
    <property type="entry name" value="PRK00278.2-4"/>
    <property type="match status" value="1"/>
</dbReference>
<evidence type="ECO:0000256" key="3">
    <source>
        <dbReference type="ARBA" id="ARBA00022605"/>
    </source>
</evidence>
<dbReference type="Gene3D" id="3.20.20.70">
    <property type="entry name" value="Aldolase class I"/>
    <property type="match status" value="1"/>
</dbReference>
<name>A0A1H0U5F8_9BACT</name>
<dbReference type="InterPro" id="IPR045186">
    <property type="entry name" value="Indole-3-glycerol_P_synth"/>
</dbReference>
<dbReference type="CDD" id="cd00331">
    <property type="entry name" value="IGPS"/>
    <property type="match status" value="1"/>
</dbReference>
<evidence type="ECO:0000256" key="7">
    <source>
        <dbReference type="ARBA" id="ARBA00023239"/>
    </source>
</evidence>
<evidence type="ECO:0000256" key="1">
    <source>
        <dbReference type="ARBA" id="ARBA00001633"/>
    </source>
</evidence>
<dbReference type="GO" id="GO:0004425">
    <property type="term" value="F:indole-3-glycerol-phosphate synthase activity"/>
    <property type="evidence" value="ECO:0007669"/>
    <property type="project" value="UniProtKB-UniRule"/>
</dbReference>
<dbReference type="PROSITE" id="PS00614">
    <property type="entry name" value="IGPS"/>
    <property type="match status" value="1"/>
</dbReference>
<keyword evidence="7 8" id="KW-0456">Lyase</keyword>
<dbReference type="HAMAP" id="MF_00134_B">
    <property type="entry name" value="IGPS_B"/>
    <property type="match status" value="1"/>
</dbReference>
<evidence type="ECO:0000313" key="11">
    <source>
        <dbReference type="Proteomes" id="UP000199073"/>
    </source>
</evidence>
<comment type="similarity">
    <text evidence="8">Belongs to the TrpC family.</text>
</comment>
<dbReference type="InterPro" id="IPR001468">
    <property type="entry name" value="Indole-3-GlycerolPSynthase_CS"/>
</dbReference>
<comment type="pathway">
    <text evidence="2 8">Amino-acid biosynthesis; L-tryptophan biosynthesis; L-tryptophan from chorismate: step 4/5.</text>
</comment>
<reference evidence="10 11" key="1">
    <citation type="submission" date="2016-10" db="EMBL/GenBank/DDBJ databases">
        <authorList>
            <person name="de Groot N.N."/>
        </authorList>
    </citation>
    <scope>NUCLEOTIDE SEQUENCE [LARGE SCALE GENOMIC DNA]</scope>
    <source>
        <strain evidence="10 11">DSM 12130</strain>
    </source>
</reference>
<dbReference type="UniPathway" id="UPA00035">
    <property type="reaction ID" value="UER00043"/>
</dbReference>
<keyword evidence="5 8" id="KW-0822">Tryptophan biosynthesis</keyword>
<feature type="domain" description="Indole-3-glycerol phosphate synthase" evidence="9">
    <location>
        <begin position="5"/>
        <end position="253"/>
    </location>
</feature>
<organism evidence="10 11">
    <name type="scientific">Desulforhopalus singaporensis</name>
    <dbReference type="NCBI Taxonomy" id="91360"/>
    <lineage>
        <taxon>Bacteria</taxon>
        <taxon>Pseudomonadati</taxon>
        <taxon>Thermodesulfobacteriota</taxon>
        <taxon>Desulfobulbia</taxon>
        <taxon>Desulfobulbales</taxon>
        <taxon>Desulfocapsaceae</taxon>
        <taxon>Desulforhopalus</taxon>
    </lineage>
</organism>
<dbReference type="EMBL" id="FNJI01000029">
    <property type="protein sequence ID" value="SDP61517.1"/>
    <property type="molecule type" value="Genomic_DNA"/>
</dbReference>
<proteinExistence type="inferred from homology"/>
<dbReference type="AlphaFoldDB" id="A0A1H0U5F8"/>
<evidence type="ECO:0000256" key="4">
    <source>
        <dbReference type="ARBA" id="ARBA00022793"/>
    </source>
</evidence>
<keyword evidence="6 8" id="KW-0057">Aromatic amino acid biosynthesis</keyword>
<dbReference type="STRING" id="91360.SAMN05660330_03393"/>
<dbReference type="Pfam" id="PF00218">
    <property type="entry name" value="IGPS"/>
    <property type="match status" value="1"/>
</dbReference>
<dbReference type="GO" id="GO:0000162">
    <property type="term" value="P:L-tryptophan biosynthetic process"/>
    <property type="evidence" value="ECO:0007669"/>
    <property type="project" value="UniProtKB-UniRule"/>
</dbReference>
<dbReference type="OrthoDB" id="9804217at2"/>
<dbReference type="Proteomes" id="UP000199073">
    <property type="component" value="Unassembled WGS sequence"/>
</dbReference>
<protein>
    <recommendedName>
        <fullName evidence="8">Indole-3-glycerol phosphate synthase</fullName>
        <shortName evidence="8">IGPS</shortName>
        <ecNumber evidence="8">4.1.1.48</ecNumber>
    </recommendedName>
</protein>
<dbReference type="PANTHER" id="PTHR22854">
    <property type="entry name" value="TRYPTOPHAN BIOSYNTHESIS PROTEIN"/>
    <property type="match status" value="1"/>
</dbReference>
<dbReference type="FunFam" id="3.20.20.70:FF:000024">
    <property type="entry name" value="Indole-3-glycerol phosphate synthase"/>
    <property type="match status" value="1"/>
</dbReference>
<evidence type="ECO:0000256" key="8">
    <source>
        <dbReference type="HAMAP-Rule" id="MF_00134"/>
    </source>
</evidence>
<keyword evidence="11" id="KW-1185">Reference proteome</keyword>
<dbReference type="RefSeq" id="WP_092224978.1">
    <property type="nucleotide sequence ID" value="NZ_FNJI01000029.1"/>
</dbReference>
<dbReference type="EC" id="4.1.1.48" evidence="8"/>
<keyword evidence="4 8" id="KW-0210">Decarboxylase</keyword>
<evidence type="ECO:0000313" key="10">
    <source>
        <dbReference type="EMBL" id="SDP61517.1"/>
    </source>
</evidence>
<evidence type="ECO:0000256" key="5">
    <source>
        <dbReference type="ARBA" id="ARBA00022822"/>
    </source>
</evidence>
<evidence type="ECO:0000259" key="9">
    <source>
        <dbReference type="Pfam" id="PF00218"/>
    </source>
</evidence>
<evidence type="ECO:0000256" key="2">
    <source>
        <dbReference type="ARBA" id="ARBA00004696"/>
    </source>
</evidence>
<dbReference type="GO" id="GO:0004640">
    <property type="term" value="F:phosphoribosylanthranilate isomerase activity"/>
    <property type="evidence" value="ECO:0007669"/>
    <property type="project" value="TreeGrafter"/>
</dbReference>
<dbReference type="InterPro" id="IPR013798">
    <property type="entry name" value="Indole-3-glycerol_P_synth_dom"/>
</dbReference>